<dbReference type="SMART" id="SM00360">
    <property type="entry name" value="RRM"/>
    <property type="match status" value="2"/>
</dbReference>
<dbReference type="CDD" id="cd12246">
    <property type="entry name" value="RRM1_U1A_like"/>
    <property type="match status" value="1"/>
</dbReference>
<accession>A0ABR4IQB0</accession>
<dbReference type="InterPro" id="IPR012677">
    <property type="entry name" value="Nucleotide-bd_a/b_plait_sf"/>
</dbReference>
<dbReference type="InterPro" id="IPR035979">
    <property type="entry name" value="RBD_domain_sf"/>
</dbReference>
<dbReference type="EMBL" id="JBFXLS010000014">
    <property type="protein sequence ID" value="KAL2829957.1"/>
    <property type="molecule type" value="Genomic_DNA"/>
</dbReference>
<feature type="domain" description="RRM" evidence="4">
    <location>
        <begin position="177"/>
        <end position="252"/>
    </location>
</feature>
<dbReference type="CDD" id="cd12247">
    <property type="entry name" value="RRM2_U1A_like"/>
    <property type="match status" value="1"/>
</dbReference>
<evidence type="ECO:0000256" key="1">
    <source>
        <dbReference type="ARBA" id="ARBA00022884"/>
    </source>
</evidence>
<keyword evidence="1 2" id="KW-0694">RNA-binding</keyword>
<sequence>MATVPVPANIPPNPTVYVRNLEERIKPDQLKDSLAEIFSEYGTILEIIAKTNLRAKGQAFIVFDNVDSATHAIDEINGFDLFDKPMVLDYAKTRSDATVLKERGDDELEAHKRRRLAEKERRQAHEALEAQKKLKRPPHGAPDAPGRPAKTAKGAGLKPTSGAAAAVIPDEYLPPNKILFLRDLPDTADQESLMAVFGRFEGFQEVRLVPGRKGIAFVEYESESGAISAKEATSGLPMGEAGKPIRVTYQRQ</sequence>
<comment type="caution">
    <text evidence="5">The sequence shown here is derived from an EMBL/GenBank/DDBJ whole genome shotgun (WGS) entry which is preliminary data.</text>
</comment>
<protein>
    <recommendedName>
        <fullName evidence="4">RRM domain-containing protein</fullName>
    </recommendedName>
</protein>
<dbReference type="Gene3D" id="3.30.70.330">
    <property type="match status" value="2"/>
</dbReference>
<keyword evidence="6" id="KW-1185">Reference proteome</keyword>
<proteinExistence type="predicted"/>
<dbReference type="InterPro" id="IPR000504">
    <property type="entry name" value="RRM_dom"/>
</dbReference>
<evidence type="ECO:0000256" key="3">
    <source>
        <dbReference type="SAM" id="MobiDB-lite"/>
    </source>
</evidence>
<dbReference type="Proteomes" id="UP001610335">
    <property type="component" value="Unassembled WGS sequence"/>
</dbReference>
<evidence type="ECO:0000256" key="2">
    <source>
        <dbReference type="PROSITE-ProRule" id="PRU00176"/>
    </source>
</evidence>
<evidence type="ECO:0000313" key="6">
    <source>
        <dbReference type="Proteomes" id="UP001610335"/>
    </source>
</evidence>
<reference evidence="5 6" key="1">
    <citation type="submission" date="2024-07" db="EMBL/GenBank/DDBJ databases">
        <title>Section-level genome sequencing and comparative genomics of Aspergillus sections Usti and Cavernicolus.</title>
        <authorList>
            <consortium name="Lawrence Berkeley National Laboratory"/>
            <person name="Nybo J.L."/>
            <person name="Vesth T.C."/>
            <person name="Theobald S."/>
            <person name="Frisvad J.C."/>
            <person name="Larsen T.O."/>
            <person name="Kjaerboelling I."/>
            <person name="Rothschild-Mancinelli K."/>
            <person name="Lyhne E.K."/>
            <person name="Kogle M.E."/>
            <person name="Barry K."/>
            <person name="Clum A."/>
            <person name="Na H."/>
            <person name="Ledsgaard L."/>
            <person name="Lin J."/>
            <person name="Lipzen A."/>
            <person name="Kuo A."/>
            <person name="Riley R."/>
            <person name="Mondo S."/>
            <person name="LaButti K."/>
            <person name="Haridas S."/>
            <person name="Pangalinan J."/>
            <person name="Salamov A.A."/>
            <person name="Simmons B.A."/>
            <person name="Magnuson J.K."/>
            <person name="Chen J."/>
            <person name="Drula E."/>
            <person name="Henrissat B."/>
            <person name="Wiebenga A."/>
            <person name="Lubbers R.J."/>
            <person name="Gomes A.C."/>
            <person name="Makela M.R."/>
            <person name="Stajich J."/>
            <person name="Grigoriev I.V."/>
            <person name="Mortensen U.H."/>
            <person name="De vries R.P."/>
            <person name="Baker S.E."/>
            <person name="Andersen M.R."/>
        </authorList>
    </citation>
    <scope>NUCLEOTIDE SEQUENCE [LARGE SCALE GENOMIC DNA]</scope>
    <source>
        <strain evidence="5 6">CBS 600.67</strain>
    </source>
</reference>
<feature type="region of interest" description="Disordered" evidence="3">
    <location>
        <begin position="119"/>
        <end position="158"/>
    </location>
</feature>
<feature type="domain" description="RRM" evidence="4">
    <location>
        <begin position="14"/>
        <end position="93"/>
    </location>
</feature>
<name>A0ABR4IQB0_9EURO</name>
<organism evidence="5 6">
    <name type="scientific">Aspergillus cavernicola</name>
    <dbReference type="NCBI Taxonomy" id="176166"/>
    <lineage>
        <taxon>Eukaryota</taxon>
        <taxon>Fungi</taxon>
        <taxon>Dikarya</taxon>
        <taxon>Ascomycota</taxon>
        <taxon>Pezizomycotina</taxon>
        <taxon>Eurotiomycetes</taxon>
        <taxon>Eurotiomycetidae</taxon>
        <taxon>Eurotiales</taxon>
        <taxon>Aspergillaceae</taxon>
        <taxon>Aspergillus</taxon>
        <taxon>Aspergillus subgen. Nidulantes</taxon>
    </lineage>
</organism>
<evidence type="ECO:0000259" key="4">
    <source>
        <dbReference type="PROSITE" id="PS50102"/>
    </source>
</evidence>
<dbReference type="PROSITE" id="PS50102">
    <property type="entry name" value="RRM"/>
    <property type="match status" value="2"/>
</dbReference>
<evidence type="ECO:0000313" key="5">
    <source>
        <dbReference type="EMBL" id="KAL2829957.1"/>
    </source>
</evidence>
<dbReference type="SUPFAM" id="SSF54928">
    <property type="entry name" value="RNA-binding domain, RBD"/>
    <property type="match status" value="1"/>
</dbReference>
<gene>
    <name evidence="5" type="ORF">BDW59DRAFT_141530</name>
</gene>
<dbReference type="PANTHER" id="PTHR10501">
    <property type="entry name" value="U1 SMALL NUCLEAR RIBONUCLEOPROTEIN A/U2 SMALL NUCLEAR RIBONUCLEOPROTEIN B"/>
    <property type="match status" value="1"/>
</dbReference>
<feature type="compositionally biased region" description="Basic and acidic residues" evidence="3">
    <location>
        <begin position="119"/>
        <end position="132"/>
    </location>
</feature>
<dbReference type="Pfam" id="PF00076">
    <property type="entry name" value="RRM_1"/>
    <property type="match status" value="2"/>
</dbReference>